<dbReference type="RefSeq" id="WP_309928188.1">
    <property type="nucleotide sequence ID" value="NZ_JAVDQZ010000004.1"/>
</dbReference>
<dbReference type="EMBL" id="JAVDQZ010000004">
    <property type="protein sequence ID" value="MDR6427145.1"/>
    <property type="molecule type" value="Genomic_DNA"/>
</dbReference>
<reference evidence="2" key="1">
    <citation type="submission" date="2023-07" db="EMBL/GenBank/DDBJ databases">
        <title>Sorghum-associated microbial communities from plants grown in Nebraska, USA.</title>
        <authorList>
            <person name="Schachtman D."/>
        </authorList>
    </citation>
    <scope>NUCLEOTIDE SEQUENCE</scope>
    <source>
        <strain evidence="2">DS2114</strain>
    </source>
</reference>
<proteinExistence type="predicted"/>
<dbReference type="Pfam" id="PF23343">
    <property type="entry name" value="REP_ORF2-G2P"/>
    <property type="match status" value="1"/>
</dbReference>
<accession>A0AAE4BZ68</accession>
<evidence type="ECO:0000259" key="1">
    <source>
        <dbReference type="Pfam" id="PF23343"/>
    </source>
</evidence>
<evidence type="ECO:0000313" key="2">
    <source>
        <dbReference type="EMBL" id="MDR6427145.1"/>
    </source>
</evidence>
<dbReference type="Proteomes" id="UP001184828">
    <property type="component" value="Unassembled WGS sequence"/>
</dbReference>
<comment type="caution">
    <text evidence="2">The sequence shown here is derived from an EMBL/GenBank/DDBJ whole genome shotgun (WGS) entry which is preliminary data.</text>
</comment>
<protein>
    <recommendedName>
        <fullName evidence="1">Replication-associated protein ORF2/G2P domain-containing protein</fullName>
    </recommendedName>
</protein>
<dbReference type="InterPro" id="IPR056906">
    <property type="entry name" value="ORF2/G2P_dom"/>
</dbReference>
<gene>
    <name evidence="2" type="ORF">J2738_003283</name>
</gene>
<organism evidence="2 3">
    <name type="scientific">Variovorax paradoxus</name>
    <dbReference type="NCBI Taxonomy" id="34073"/>
    <lineage>
        <taxon>Bacteria</taxon>
        <taxon>Pseudomonadati</taxon>
        <taxon>Pseudomonadota</taxon>
        <taxon>Betaproteobacteria</taxon>
        <taxon>Burkholderiales</taxon>
        <taxon>Comamonadaceae</taxon>
        <taxon>Variovorax</taxon>
    </lineage>
</organism>
<evidence type="ECO:0000313" key="3">
    <source>
        <dbReference type="Proteomes" id="UP001184828"/>
    </source>
</evidence>
<feature type="domain" description="Replication-associated protein ORF2/G2P" evidence="1">
    <location>
        <begin position="101"/>
        <end position="210"/>
    </location>
</feature>
<sequence length="315" mass="34714">MTYLGAHQASVNAARASSMEALRAFSQRQTERDMQSAEARAARGLVSVSTSGFAALPTALRWAEQCITIDRPQARVTRLRKAVGVGAKCLLNLGDGVGENNVMVTLTYRGTNADWRPRHISDYLRKVREWFKARCPGQRLKYVWVGELQDGKRREDGQGRGVIHYHAIFFLPAGVSMPQADRKGWWTHGFTNTEKGRAPVAYLMSYAKKADSKNVGGFPRGARIHGVGGLCSIGAAIRRWALWPAYVQGNASINDRFRPAKGGGYRNDETGEFLASEFAPTGGGFQSFIRVRTTPRQIEASGPFSWVHDAPATLQ</sequence>
<name>A0AAE4BZ68_VARPD</name>
<dbReference type="AlphaFoldDB" id="A0AAE4BZ68"/>